<feature type="region of interest" description="Disordered" evidence="2">
    <location>
        <begin position="420"/>
        <end position="443"/>
    </location>
</feature>
<comment type="caution">
    <text evidence="4">The sequence shown here is derived from an EMBL/GenBank/DDBJ whole genome shotgun (WGS) entry which is preliminary data.</text>
</comment>
<feature type="domain" description="Vacuolar protein sorting-associated protein 13 VPS13 adaptor binding" evidence="3">
    <location>
        <begin position="8"/>
        <end position="364"/>
    </location>
</feature>
<dbReference type="InParanoid" id="A0A2J7PQE3"/>
<dbReference type="PANTHER" id="PTHR16166">
    <property type="entry name" value="VACUOLAR PROTEIN SORTING-ASSOCIATED PROTEIN VPS13"/>
    <property type="match status" value="1"/>
</dbReference>
<dbReference type="GO" id="GO:0006623">
    <property type="term" value="P:protein targeting to vacuole"/>
    <property type="evidence" value="ECO:0007669"/>
    <property type="project" value="TreeGrafter"/>
</dbReference>
<gene>
    <name evidence="4" type="ORF">B7P43_G08480</name>
</gene>
<dbReference type="EMBL" id="NEVH01022638">
    <property type="protein sequence ID" value="PNF18561.1"/>
    <property type="molecule type" value="Genomic_DNA"/>
</dbReference>
<dbReference type="PANTHER" id="PTHR16166:SF93">
    <property type="entry name" value="INTERMEMBRANE LIPID TRANSFER PROTEIN VPS13"/>
    <property type="match status" value="1"/>
</dbReference>
<proteinExistence type="inferred from homology"/>
<evidence type="ECO:0000259" key="3">
    <source>
        <dbReference type="Pfam" id="PF25036"/>
    </source>
</evidence>
<dbReference type="Proteomes" id="UP000235965">
    <property type="component" value="Unassembled WGS sequence"/>
</dbReference>
<evidence type="ECO:0000313" key="4">
    <source>
        <dbReference type="EMBL" id="PNF18561.1"/>
    </source>
</evidence>
<dbReference type="InterPro" id="IPR026847">
    <property type="entry name" value="VPS13"/>
</dbReference>
<accession>A0A2J7PQE3</accession>
<sequence length="487" mass="56090">MNRASRSIPNYLIRLLPPLAMHNRLPYAVEVKVPTITYEVRIEAGEKTNIYFLNLLKMHKICVEVPIYLGIPWMGSFNLTADLEEKTVAMATEYDTEGGNKQLGLSLHVDRTETCDVFLHAPYWIINKTGLPLQIRASLSDVVYEAQGEEPLLFCYKKHRRRCVRLRAYHSSWSSAFSLDTVGCTGLVVCKDRERKRRYRILLNVTLSKLCPNLTHIVTLLPNFLVVNDTRKHLRFMEENERADLWIDLAPGQCVPFWPDTDSMRMYVKFRDSKLVSQHFHITHVHQTVLRMDKGAGLCVDVSGGGEQPFTVTFRCYRVGDAPVRVDNLCEDLFLKIHQQDLGQVALLSPYQSMLYTWDDPSKERLLLWNVYNKKSKGFVAEFWKDGYGQERVSFHTVKQPCMVTSTPIVTAKLSASLKRMSPKSPVQEGSSSSDDTESDEQKPQGITFLLQQLKKTRKDKVTVYWVSYLEGFQRVLLFTQDERIAY</sequence>
<dbReference type="Pfam" id="PF25036">
    <property type="entry name" value="VPS13_VAB"/>
    <property type="match status" value="1"/>
</dbReference>
<name>A0A2J7PQE3_9NEOP</name>
<dbReference type="InterPro" id="IPR009543">
    <property type="entry name" value="VPS13_VAB"/>
</dbReference>
<evidence type="ECO:0000256" key="2">
    <source>
        <dbReference type="SAM" id="MobiDB-lite"/>
    </source>
</evidence>
<keyword evidence="5" id="KW-1185">Reference proteome</keyword>
<organism evidence="4 5">
    <name type="scientific">Cryptotermes secundus</name>
    <dbReference type="NCBI Taxonomy" id="105785"/>
    <lineage>
        <taxon>Eukaryota</taxon>
        <taxon>Metazoa</taxon>
        <taxon>Ecdysozoa</taxon>
        <taxon>Arthropoda</taxon>
        <taxon>Hexapoda</taxon>
        <taxon>Insecta</taxon>
        <taxon>Pterygota</taxon>
        <taxon>Neoptera</taxon>
        <taxon>Polyneoptera</taxon>
        <taxon>Dictyoptera</taxon>
        <taxon>Blattodea</taxon>
        <taxon>Blattoidea</taxon>
        <taxon>Termitoidae</taxon>
        <taxon>Kalotermitidae</taxon>
        <taxon>Cryptotermitinae</taxon>
        <taxon>Cryptotermes</taxon>
    </lineage>
</organism>
<dbReference type="STRING" id="105785.A0A2J7PQE3"/>
<comment type="similarity">
    <text evidence="1">Belongs to the VPS13 family.</text>
</comment>
<feature type="non-terminal residue" evidence="4">
    <location>
        <position position="487"/>
    </location>
</feature>
<evidence type="ECO:0000313" key="5">
    <source>
        <dbReference type="Proteomes" id="UP000235965"/>
    </source>
</evidence>
<reference evidence="4 5" key="1">
    <citation type="submission" date="2017-12" db="EMBL/GenBank/DDBJ databases">
        <title>Hemimetabolous genomes reveal molecular basis of termite eusociality.</title>
        <authorList>
            <person name="Harrison M.C."/>
            <person name="Jongepier E."/>
            <person name="Robertson H.M."/>
            <person name="Arning N."/>
            <person name="Bitard-Feildel T."/>
            <person name="Chao H."/>
            <person name="Childers C.P."/>
            <person name="Dinh H."/>
            <person name="Doddapaneni H."/>
            <person name="Dugan S."/>
            <person name="Gowin J."/>
            <person name="Greiner C."/>
            <person name="Han Y."/>
            <person name="Hu H."/>
            <person name="Hughes D.S.T."/>
            <person name="Huylmans A.-K."/>
            <person name="Kemena C."/>
            <person name="Kremer L.P.M."/>
            <person name="Lee S.L."/>
            <person name="Lopez-Ezquerra A."/>
            <person name="Mallet L."/>
            <person name="Monroy-Kuhn J.M."/>
            <person name="Moser A."/>
            <person name="Murali S.C."/>
            <person name="Muzny D.M."/>
            <person name="Otani S."/>
            <person name="Piulachs M.-D."/>
            <person name="Poelchau M."/>
            <person name="Qu J."/>
            <person name="Schaub F."/>
            <person name="Wada-Katsumata A."/>
            <person name="Worley K.C."/>
            <person name="Xie Q."/>
            <person name="Ylla G."/>
            <person name="Poulsen M."/>
            <person name="Gibbs R.A."/>
            <person name="Schal C."/>
            <person name="Richards S."/>
            <person name="Belles X."/>
            <person name="Korb J."/>
            <person name="Bornberg-Bauer E."/>
        </authorList>
    </citation>
    <scope>NUCLEOTIDE SEQUENCE [LARGE SCALE GENOMIC DNA]</scope>
    <source>
        <tissue evidence="4">Whole body</tissue>
    </source>
</reference>
<evidence type="ECO:0000256" key="1">
    <source>
        <dbReference type="ARBA" id="ARBA00006545"/>
    </source>
</evidence>
<dbReference type="OrthoDB" id="428159at2759"/>
<protein>
    <recommendedName>
        <fullName evidence="3">Vacuolar protein sorting-associated protein 13 VPS13 adaptor binding domain-containing protein</fullName>
    </recommendedName>
</protein>
<dbReference type="GO" id="GO:0045053">
    <property type="term" value="P:protein retention in Golgi apparatus"/>
    <property type="evidence" value="ECO:0007669"/>
    <property type="project" value="TreeGrafter"/>
</dbReference>
<dbReference type="AlphaFoldDB" id="A0A2J7PQE3"/>